<accession>A0A8E2EU05</accession>
<evidence type="ECO:0000256" key="8">
    <source>
        <dbReference type="SAM" id="MobiDB-lite"/>
    </source>
</evidence>
<feature type="compositionally biased region" description="Polar residues" evidence="8">
    <location>
        <begin position="467"/>
        <end position="476"/>
    </location>
</feature>
<feature type="compositionally biased region" description="Polar residues" evidence="8">
    <location>
        <begin position="124"/>
        <end position="140"/>
    </location>
</feature>
<feature type="region of interest" description="Disordered" evidence="8">
    <location>
        <begin position="28"/>
        <end position="66"/>
    </location>
</feature>
<dbReference type="Pfam" id="PF09816">
    <property type="entry name" value="EAF"/>
    <property type="match status" value="1"/>
</dbReference>
<dbReference type="PANTHER" id="PTHR15970:SF2">
    <property type="entry name" value="ELL-ASSOCIATED FACTOR EAF"/>
    <property type="match status" value="1"/>
</dbReference>
<feature type="compositionally biased region" description="Low complexity" evidence="8">
    <location>
        <begin position="346"/>
        <end position="361"/>
    </location>
</feature>
<evidence type="ECO:0000256" key="7">
    <source>
        <dbReference type="ARBA" id="ARBA00023242"/>
    </source>
</evidence>
<dbReference type="AlphaFoldDB" id="A0A8E2EU05"/>
<comment type="subcellular location">
    <subcellularLocation>
        <location evidence="1">Nucleus</location>
    </subcellularLocation>
</comment>
<feature type="region of interest" description="Disordered" evidence="8">
    <location>
        <begin position="124"/>
        <end position="436"/>
    </location>
</feature>
<protein>
    <recommendedName>
        <fullName evidence="9">Transcription elongation factor Eaf N-terminal domain-containing protein</fullName>
    </recommendedName>
</protein>
<feature type="region of interest" description="Disordered" evidence="8">
    <location>
        <begin position="464"/>
        <end position="496"/>
    </location>
</feature>
<feature type="compositionally biased region" description="Low complexity" evidence="8">
    <location>
        <begin position="397"/>
        <end position="410"/>
    </location>
</feature>
<dbReference type="Proteomes" id="UP000250140">
    <property type="component" value="Unassembled WGS sequence"/>
</dbReference>
<feature type="compositionally biased region" description="Low complexity" evidence="8">
    <location>
        <begin position="232"/>
        <end position="249"/>
    </location>
</feature>
<dbReference type="OrthoDB" id="125903at2759"/>
<keyword evidence="7" id="KW-0539">Nucleus</keyword>
<evidence type="ECO:0000259" key="9">
    <source>
        <dbReference type="Pfam" id="PF09816"/>
    </source>
</evidence>
<keyword evidence="3" id="KW-0597">Phosphoprotein</keyword>
<evidence type="ECO:0000313" key="11">
    <source>
        <dbReference type="Proteomes" id="UP000250140"/>
    </source>
</evidence>
<dbReference type="GO" id="GO:0003711">
    <property type="term" value="F:transcription elongation factor activity"/>
    <property type="evidence" value="ECO:0007669"/>
    <property type="project" value="TreeGrafter"/>
</dbReference>
<comment type="similarity">
    <text evidence="2">Belongs to the EAF family.</text>
</comment>
<keyword evidence="11" id="KW-1185">Reference proteome</keyword>
<evidence type="ECO:0000256" key="3">
    <source>
        <dbReference type="ARBA" id="ARBA00022553"/>
    </source>
</evidence>
<evidence type="ECO:0000256" key="2">
    <source>
        <dbReference type="ARBA" id="ARBA00007798"/>
    </source>
</evidence>
<feature type="compositionally biased region" description="Basic and acidic residues" evidence="8">
    <location>
        <begin position="178"/>
        <end position="191"/>
    </location>
</feature>
<feature type="domain" description="Transcription elongation factor Eaf N-terminal" evidence="9">
    <location>
        <begin position="22"/>
        <end position="126"/>
    </location>
</feature>
<dbReference type="GO" id="GO:0006368">
    <property type="term" value="P:transcription elongation by RNA polymerase II"/>
    <property type="evidence" value="ECO:0007669"/>
    <property type="project" value="InterPro"/>
</dbReference>
<evidence type="ECO:0000256" key="1">
    <source>
        <dbReference type="ARBA" id="ARBA00004123"/>
    </source>
</evidence>
<keyword evidence="5" id="KW-0010">Activator</keyword>
<gene>
    <name evidence="10" type="ORF">AOQ84DRAFT_300376</name>
</gene>
<dbReference type="InterPro" id="IPR019194">
    <property type="entry name" value="Tscrpt_elong_fac_Eaf_N"/>
</dbReference>
<proteinExistence type="inferred from homology"/>
<evidence type="ECO:0000313" key="10">
    <source>
        <dbReference type="EMBL" id="OCL04658.1"/>
    </source>
</evidence>
<evidence type="ECO:0000256" key="5">
    <source>
        <dbReference type="ARBA" id="ARBA00023159"/>
    </source>
</evidence>
<organism evidence="10 11">
    <name type="scientific">Glonium stellatum</name>
    <dbReference type="NCBI Taxonomy" id="574774"/>
    <lineage>
        <taxon>Eukaryota</taxon>
        <taxon>Fungi</taxon>
        <taxon>Dikarya</taxon>
        <taxon>Ascomycota</taxon>
        <taxon>Pezizomycotina</taxon>
        <taxon>Dothideomycetes</taxon>
        <taxon>Pleosporomycetidae</taxon>
        <taxon>Gloniales</taxon>
        <taxon>Gloniaceae</taxon>
        <taxon>Glonium</taxon>
    </lineage>
</organism>
<evidence type="ECO:0000256" key="4">
    <source>
        <dbReference type="ARBA" id="ARBA00023015"/>
    </source>
</evidence>
<name>A0A8E2EU05_9PEZI</name>
<sequence>MASPLIAASSPRILDPHKKGHFNLQLSERLTKPGSGSNTFTSIKFNHKPQQTSQSRTATLAPSTDHQYTLTLSDKDKETSDTSAYTFRGQRTRPKKSYVLIFDPAKQTCTLEPLSASYTFNLKSTPTESSSTKLAQQYPQIQPPKGRDYPNGSTDLFDEDGGSAVGGSDSEPDADNPYDFRHFLSQSRRDASSGPSSPDVGTGSAINTPRSEIGRSTPLVQARKQTTSASTAKAPQKQRPAAAKSAAQPLNQRKRKSPPPASTTTEKKANPTPSVRIDRRASTRPSGPSSTTTTTTTTKASTATSTTKSSKQPKSSELVHSSDSEAESGPDTAALTIEIPDAHPPRGQARGRGALASLGLGQNIGLGGYLKSPSNGPISLHSAANSASGSPDSRAITPAQLRQQTQTQAQAKDEEEDDGVIDFGDLGGDAGSESDVDEVDAVEAGYDDDDEEEVDLDVEVLELGPPATQQQPTKGQRVSVSGLGVSGVDDGDDDMDADFEAEMLQGLVSQEEEERQAKAFGAHTMAGGDSESESEEE</sequence>
<evidence type="ECO:0000256" key="6">
    <source>
        <dbReference type="ARBA" id="ARBA00023163"/>
    </source>
</evidence>
<feature type="compositionally biased region" description="Low complexity" evidence="8">
    <location>
        <begin position="478"/>
        <end position="488"/>
    </location>
</feature>
<feature type="region of interest" description="Disordered" evidence="8">
    <location>
        <begin position="1"/>
        <end position="20"/>
    </location>
</feature>
<dbReference type="EMBL" id="KV750463">
    <property type="protein sequence ID" value="OCL04658.1"/>
    <property type="molecule type" value="Genomic_DNA"/>
</dbReference>
<dbReference type="GO" id="GO:0032783">
    <property type="term" value="C:super elongation complex"/>
    <property type="evidence" value="ECO:0007669"/>
    <property type="project" value="InterPro"/>
</dbReference>
<dbReference type="PANTHER" id="PTHR15970">
    <property type="entry name" value="ELL-ASSOCIATED FACTOR EAF"/>
    <property type="match status" value="1"/>
</dbReference>
<feature type="compositionally biased region" description="Polar residues" evidence="8">
    <location>
        <begin position="372"/>
        <end position="391"/>
    </location>
</feature>
<keyword evidence="6" id="KW-0804">Transcription</keyword>
<dbReference type="InterPro" id="IPR027093">
    <property type="entry name" value="EAF_fam"/>
</dbReference>
<feature type="region of interest" description="Disordered" evidence="8">
    <location>
        <begin position="510"/>
        <end position="537"/>
    </location>
</feature>
<keyword evidence="4" id="KW-0805">Transcription regulation</keyword>
<reference evidence="10 11" key="1">
    <citation type="journal article" date="2016" name="Nat. Commun.">
        <title>Ectomycorrhizal ecology is imprinted in the genome of the dominant symbiotic fungus Cenococcum geophilum.</title>
        <authorList>
            <consortium name="DOE Joint Genome Institute"/>
            <person name="Peter M."/>
            <person name="Kohler A."/>
            <person name="Ohm R.A."/>
            <person name="Kuo A."/>
            <person name="Krutzmann J."/>
            <person name="Morin E."/>
            <person name="Arend M."/>
            <person name="Barry K.W."/>
            <person name="Binder M."/>
            <person name="Choi C."/>
            <person name="Clum A."/>
            <person name="Copeland A."/>
            <person name="Grisel N."/>
            <person name="Haridas S."/>
            <person name="Kipfer T."/>
            <person name="LaButti K."/>
            <person name="Lindquist E."/>
            <person name="Lipzen A."/>
            <person name="Maire R."/>
            <person name="Meier B."/>
            <person name="Mihaltcheva S."/>
            <person name="Molinier V."/>
            <person name="Murat C."/>
            <person name="Poggeler S."/>
            <person name="Quandt C.A."/>
            <person name="Sperisen C."/>
            <person name="Tritt A."/>
            <person name="Tisserant E."/>
            <person name="Crous P.W."/>
            <person name="Henrissat B."/>
            <person name="Nehls U."/>
            <person name="Egli S."/>
            <person name="Spatafora J.W."/>
            <person name="Grigoriev I.V."/>
            <person name="Martin F.M."/>
        </authorList>
    </citation>
    <scope>NUCLEOTIDE SEQUENCE [LARGE SCALE GENOMIC DNA]</scope>
    <source>
        <strain evidence="10 11">CBS 207.34</strain>
    </source>
</reference>
<feature type="compositionally biased region" description="Low complexity" evidence="8">
    <location>
        <begin position="283"/>
        <end position="316"/>
    </location>
</feature>